<organism evidence="3 4">
    <name type="scientific">Hirsutella minnesotensis 3608</name>
    <dbReference type="NCBI Taxonomy" id="1043627"/>
    <lineage>
        <taxon>Eukaryota</taxon>
        <taxon>Fungi</taxon>
        <taxon>Dikarya</taxon>
        <taxon>Ascomycota</taxon>
        <taxon>Pezizomycotina</taxon>
        <taxon>Sordariomycetes</taxon>
        <taxon>Hypocreomycetidae</taxon>
        <taxon>Hypocreales</taxon>
        <taxon>Ophiocordycipitaceae</taxon>
        <taxon>Hirsutella</taxon>
    </lineage>
</organism>
<dbReference type="CDD" id="cd14688">
    <property type="entry name" value="bZIP_YAP"/>
    <property type="match status" value="1"/>
</dbReference>
<dbReference type="Proteomes" id="UP000054481">
    <property type="component" value="Unassembled WGS sequence"/>
</dbReference>
<dbReference type="InterPro" id="IPR004827">
    <property type="entry name" value="bZIP"/>
</dbReference>
<evidence type="ECO:0000313" key="3">
    <source>
        <dbReference type="EMBL" id="KJZ75562.1"/>
    </source>
</evidence>
<name>A0A0F8A0R8_9HYPO</name>
<dbReference type="PANTHER" id="PTHR39607">
    <property type="entry name" value="XANTHOCILLIN BIOSYNTHESIS CLUSTER TRANSCRIPTION FACTOR XANC-RELATED"/>
    <property type="match status" value="1"/>
</dbReference>
<feature type="region of interest" description="Disordered" evidence="1">
    <location>
        <begin position="106"/>
        <end position="130"/>
    </location>
</feature>
<keyword evidence="4" id="KW-1185">Reference proteome</keyword>
<accession>A0A0F8A0R8</accession>
<feature type="compositionally biased region" description="Basic and acidic residues" evidence="1">
    <location>
        <begin position="55"/>
        <end position="71"/>
    </location>
</feature>
<gene>
    <name evidence="3" type="ORF">HIM_05025</name>
</gene>
<dbReference type="PANTHER" id="PTHR39607:SF2">
    <property type="entry name" value="BZIP DOMAIN-CONTAINING PROTEIN"/>
    <property type="match status" value="1"/>
</dbReference>
<sequence length="177" mass="19390">MSRQSVSDSGHNHCASIPARKSKATSKDVDWADVTDPEERRRIQNRIAQRKFREKARENREKAERESRNQEHAGNSYRIPVGTDISGGQDLSGLPWGSMNLSLMVSRGHEAESRRSSGRGTHVGDEPFASSPYAVMVSPGLYQSTPSYGSSGGEDAFYDDANYLYDAAVAPAFPPPA</sequence>
<dbReference type="InterPro" id="IPR052635">
    <property type="entry name" value="Sec_Metab_Biosynth_Reg"/>
</dbReference>
<proteinExistence type="predicted"/>
<evidence type="ECO:0000256" key="1">
    <source>
        <dbReference type="SAM" id="MobiDB-lite"/>
    </source>
</evidence>
<dbReference type="GO" id="GO:0003700">
    <property type="term" value="F:DNA-binding transcription factor activity"/>
    <property type="evidence" value="ECO:0007669"/>
    <property type="project" value="InterPro"/>
</dbReference>
<reference evidence="3 4" key="1">
    <citation type="journal article" date="2014" name="Genome Biol. Evol.">
        <title>Comparative genomics and transcriptomics analyses reveal divergent lifestyle features of nematode endoparasitic fungus Hirsutella minnesotensis.</title>
        <authorList>
            <person name="Lai Y."/>
            <person name="Liu K."/>
            <person name="Zhang X."/>
            <person name="Zhang X."/>
            <person name="Li K."/>
            <person name="Wang N."/>
            <person name="Shu C."/>
            <person name="Wu Y."/>
            <person name="Wang C."/>
            <person name="Bushley K.E."/>
            <person name="Xiang M."/>
            <person name="Liu X."/>
        </authorList>
    </citation>
    <scope>NUCLEOTIDE SEQUENCE [LARGE SCALE GENOMIC DNA]</scope>
    <source>
        <strain evidence="3 4">3608</strain>
    </source>
</reference>
<dbReference type="EMBL" id="KQ030516">
    <property type="protein sequence ID" value="KJZ75562.1"/>
    <property type="molecule type" value="Genomic_DNA"/>
</dbReference>
<protein>
    <recommendedName>
        <fullName evidence="2">BZIP domain-containing protein</fullName>
    </recommendedName>
</protein>
<dbReference type="OrthoDB" id="5387389at2759"/>
<feature type="domain" description="BZIP" evidence="2">
    <location>
        <begin position="40"/>
        <end position="55"/>
    </location>
</feature>
<evidence type="ECO:0000259" key="2">
    <source>
        <dbReference type="PROSITE" id="PS00036"/>
    </source>
</evidence>
<dbReference type="AlphaFoldDB" id="A0A0F8A0R8"/>
<evidence type="ECO:0000313" key="4">
    <source>
        <dbReference type="Proteomes" id="UP000054481"/>
    </source>
</evidence>
<feature type="region of interest" description="Disordered" evidence="1">
    <location>
        <begin position="1"/>
        <end position="84"/>
    </location>
</feature>
<dbReference type="PROSITE" id="PS00036">
    <property type="entry name" value="BZIP_BASIC"/>
    <property type="match status" value="1"/>
</dbReference>